<keyword evidence="7" id="KW-1185">Reference proteome</keyword>
<evidence type="ECO:0000256" key="2">
    <source>
        <dbReference type="ARBA" id="ARBA00022908"/>
    </source>
</evidence>
<evidence type="ECO:0000256" key="1">
    <source>
        <dbReference type="ARBA" id="ARBA00008857"/>
    </source>
</evidence>
<dbReference type="SUPFAM" id="SSF56349">
    <property type="entry name" value="DNA breaking-rejoining enzymes"/>
    <property type="match status" value="1"/>
</dbReference>
<dbReference type="InterPro" id="IPR013762">
    <property type="entry name" value="Integrase-like_cat_sf"/>
</dbReference>
<evidence type="ECO:0000313" key="7">
    <source>
        <dbReference type="Proteomes" id="UP000197783"/>
    </source>
</evidence>
<dbReference type="GO" id="GO:0006310">
    <property type="term" value="P:DNA recombination"/>
    <property type="evidence" value="ECO:0007669"/>
    <property type="project" value="UniProtKB-KW"/>
</dbReference>
<dbReference type="Pfam" id="PF00589">
    <property type="entry name" value="Phage_integrase"/>
    <property type="match status" value="1"/>
</dbReference>
<evidence type="ECO:0000313" key="6">
    <source>
        <dbReference type="EMBL" id="OWK32005.1"/>
    </source>
</evidence>
<dbReference type="OrthoDB" id="67979at2"/>
<reference evidence="6 7" key="1">
    <citation type="submission" date="2017-03" db="EMBL/GenBank/DDBJ databases">
        <title>Genome sequence of Sphingomonas mucosissima DSM 17494.</title>
        <authorList>
            <person name="Poehlein A."/>
            <person name="Wuebbeler J.H."/>
            <person name="Steinbuechel A."/>
            <person name="Daniel R."/>
        </authorList>
    </citation>
    <scope>NUCLEOTIDE SEQUENCE [LARGE SCALE GENOMIC DNA]</scope>
    <source>
        <strain evidence="6 7">DSM 17494</strain>
    </source>
</reference>
<dbReference type="InterPro" id="IPR002104">
    <property type="entry name" value="Integrase_catalytic"/>
</dbReference>
<name>A0A245ZQH5_9SPHN</name>
<protein>
    <submittedName>
        <fullName evidence="6">Tyrosine recombinase XerC</fullName>
    </submittedName>
</protein>
<dbReference type="PANTHER" id="PTHR30349">
    <property type="entry name" value="PHAGE INTEGRASE-RELATED"/>
    <property type="match status" value="1"/>
</dbReference>
<proteinExistence type="inferred from homology"/>
<sequence>MPHPARVLERDDVHRLVQYVATNRHPLRDRVIVVLSFKAGLRACEIAGLDWTMVLRANGHIGDQLLVAASIAKNGAARQLPIHPELATALRRLHNHQGKPTAGPVIRSERGAHMRAGSIVNWFAAAYAALGLQGCSSHSGRRTFITRSARLIARTGGSLRDVQELAGHRQLTTTERYIQGDRDSQRRLVRLV</sequence>
<dbReference type="Gene3D" id="1.10.443.10">
    <property type="entry name" value="Intergrase catalytic core"/>
    <property type="match status" value="1"/>
</dbReference>
<dbReference type="Proteomes" id="UP000197783">
    <property type="component" value="Unassembled WGS sequence"/>
</dbReference>
<evidence type="ECO:0000256" key="3">
    <source>
        <dbReference type="ARBA" id="ARBA00023125"/>
    </source>
</evidence>
<dbReference type="InterPro" id="IPR050090">
    <property type="entry name" value="Tyrosine_recombinase_XerCD"/>
</dbReference>
<dbReference type="EMBL" id="NBBJ01000001">
    <property type="protein sequence ID" value="OWK32005.1"/>
    <property type="molecule type" value="Genomic_DNA"/>
</dbReference>
<keyword evidence="2" id="KW-0229">DNA integration</keyword>
<evidence type="ECO:0000259" key="5">
    <source>
        <dbReference type="PROSITE" id="PS51898"/>
    </source>
</evidence>
<feature type="domain" description="Tyr recombinase" evidence="5">
    <location>
        <begin position="3"/>
        <end position="190"/>
    </location>
</feature>
<dbReference type="AlphaFoldDB" id="A0A245ZQH5"/>
<keyword evidence="4" id="KW-0233">DNA recombination</keyword>
<keyword evidence="3" id="KW-0238">DNA-binding</keyword>
<comment type="similarity">
    <text evidence="1">Belongs to the 'phage' integrase family.</text>
</comment>
<comment type="caution">
    <text evidence="6">The sequence shown here is derived from an EMBL/GenBank/DDBJ whole genome shotgun (WGS) entry which is preliminary data.</text>
</comment>
<dbReference type="PROSITE" id="PS51898">
    <property type="entry name" value="TYR_RECOMBINASE"/>
    <property type="match status" value="1"/>
</dbReference>
<dbReference type="PANTHER" id="PTHR30349:SF41">
    <property type="entry name" value="INTEGRASE_RECOMBINASE PROTEIN MJ0367-RELATED"/>
    <property type="match status" value="1"/>
</dbReference>
<gene>
    <name evidence="6" type="primary">xerC_3</name>
    <name evidence="6" type="ORF">SPMU_03260</name>
</gene>
<dbReference type="GO" id="GO:0015074">
    <property type="term" value="P:DNA integration"/>
    <property type="evidence" value="ECO:0007669"/>
    <property type="project" value="UniProtKB-KW"/>
</dbReference>
<accession>A0A245ZQH5</accession>
<dbReference type="InterPro" id="IPR011010">
    <property type="entry name" value="DNA_brk_join_enz"/>
</dbReference>
<organism evidence="6 7">
    <name type="scientific">Sphingomonas mucosissima</name>
    <dbReference type="NCBI Taxonomy" id="370959"/>
    <lineage>
        <taxon>Bacteria</taxon>
        <taxon>Pseudomonadati</taxon>
        <taxon>Pseudomonadota</taxon>
        <taxon>Alphaproteobacteria</taxon>
        <taxon>Sphingomonadales</taxon>
        <taxon>Sphingomonadaceae</taxon>
        <taxon>Sphingomonas</taxon>
    </lineage>
</organism>
<evidence type="ECO:0000256" key="4">
    <source>
        <dbReference type="ARBA" id="ARBA00023172"/>
    </source>
</evidence>
<dbReference type="GO" id="GO:0003677">
    <property type="term" value="F:DNA binding"/>
    <property type="evidence" value="ECO:0007669"/>
    <property type="project" value="UniProtKB-KW"/>
</dbReference>
<dbReference type="RefSeq" id="WP_088331282.1">
    <property type="nucleotide sequence ID" value="NZ_NBBJ01000001.1"/>
</dbReference>